<evidence type="ECO:0000256" key="3">
    <source>
        <dbReference type="SAM" id="MobiDB-lite"/>
    </source>
</evidence>
<feature type="region of interest" description="Disordered" evidence="3">
    <location>
        <begin position="1"/>
        <end position="87"/>
    </location>
</feature>
<dbReference type="PANTHER" id="PTHR48407">
    <property type="entry name" value="CRANIOFACIAL DEVELOPMENT PROTEIN 1"/>
    <property type="match status" value="1"/>
</dbReference>
<dbReference type="EMBL" id="KQ971321">
    <property type="protein sequence ID" value="EFA00183.1"/>
    <property type="molecule type" value="Genomic_DNA"/>
</dbReference>
<protein>
    <recommendedName>
        <fullName evidence="1">Craniofacial development protein 1</fullName>
    </recommendedName>
    <alternativeName>
        <fullName evidence="2">Bucentaur</fullName>
    </alternativeName>
</protein>
<gene>
    <name evidence="5" type="primary">AUGUSTUS-3.0.2_03008</name>
    <name evidence="5" type="ORF">TcasGA2_TC003008</name>
</gene>
<dbReference type="HOGENOM" id="CLU_080190_1_0_1"/>
<evidence type="ECO:0000313" key="5">
    <source>
        <dbReference type="EMBL" id="EFA00183.1"/>
    </source>
</evidence>
<dbReference type="Pfam" id="PF07572">
    <property type="entry name" value="BCNT"/>
    <property type="match status" value="1"/>
</dbReference>
<accession>D6WGF6</accession>
<name>D6WGF6_TRICA</name>
<sequence length="260" mass="29662">MDPEELPENSDSSDEDYVPDKKEENVSEVESDGDPESDFSDSENVSGKAKKRRKQSSKPRKKQKPIEEEEVVNNSAPKQVSEEEKKKLADDIWADFMKDTGFQSKKDVAKNLPTNSNKPTTVDNAKKTEEKKPETVKITQVFKFAGEEVKVEKEVAKDSIDARLSNKSSEPGKPVKSKGGLSGILSQLGKKTKISTLEKSKLDWDQFKKEENLQEELQNHNKGKDGYLERQDFLQRADLRRFEIEKEIRSKERSKRLNNA</sequence>
<reference evidence="5 6" key="1">
    <citation type="journal article" date="2008" name="Nature">
        <title>The genome of the model beetle and pest Tribolium castaneum.</title>
        <authorList>
            <consortium name="Tribolium Genome Sequencing Consortium"/>
            <person name="Richards S."/>
            <person name="Gibbs R.A."/>
            <person name="Weinstock G.M."/>
            <person name="Brown S.J."/>
            <person name="Denell R."/>
            <person name="Beeman R.W."/>
            <person name="Gibbs R."/>
            <person name="Beeman R.W."/>
            <person name="Brown S.J."/>
            <person name="Bucher G."/>
            <person name="Friedrich M."/>
            <person name="Grimmelikhuijzen C.J."/>
            <person name="Klingler M."/>
            <person name="Lorenzen M."/>
            <person name="Richards S."/>
            <person name="Roth S."/>
            <person name="Schroder R."/>
            <person name="Tautz D."/>
            <person name="Zdobnov E.M."/>
            <person name="Muzny D."/>
            <person name="Gibbs R.A."/>
            <person name="Weinstock G.M."/>
            <person name="Attaway T."/>
            <person name="Bell S."/>
            <person name="Buhay C.J."/>
            <person name="Chandrabose M.N."/>
            <person name="Chavez D."/>
            <person name="Clerk-Blankenburg K.P."/>
            <person name="Cree A."/>
            <person name="Dao M."/>
            <person name="Davis C."/>
            <person name="Chacko J."/>
            <person name="Dinh H."/>
            <person name="Dugan-Rocha S."/>
            <person name="Fowler G."/>
            <person name="Garner T.T."/>
            <person name="Garnes J."/>
            <person name="Gnirke A."/>
            <person name="Hawes A."/>
            <person name="Hernandez J."/>
            <person name="Hines S."/>
            <person name="Holder M."/>
            <person name="Hume J."/>
            <person name="Jhangiani S.N."/>
            <person name="Joshi V."/>
            <person name="Khan Z.M."/>
            <person name="Jackson L."/>
            <person name="Kovar C."/>
            <person name="Kowis A."/>
            <person name="Lee S."/>
            <person name="Lewis L.R."/>
            <person name="Margolis J."/>
            <person name="Morgan M."/>
            <person name="Nazareth L.V."/>
            <person name="Nguyen N."/>
            <person name="Okwuonu G."/>
            <person name="Parker D."/>
            <person name="Richards S."/>
            <person name="Ruiz S.J."/>
            <person name="Santibanez J."/>
            <person name="Savard J."/>
            <person name="Scherer S.E."/>
            <person name="Schneider B."/>
            <person name="Sodergren E."/>
            <person name="Tautz D."/>
            <person name="Vattahil S."/>
            <person name="Villasana D."/>
            <person name="White C.S."/>
            <person name="Wright R."/>
            <person name="Park Y."/>
            <person name="Beeman R.W."/>
            <person name="Lord J."/>
            <person name="Oppert B."/>
            <person name="Lorenzen M."/>
            <person name="Brown S."/>
            <person name="Wang L."/>
            <person name="Savard J."/>
            <person name="Tautz D."/>
            <person name="Richards S."/>
            <person name="Weinstock G."/>
            <person name="Gibbs R.A."/>
            <person name="Liu Y."/>
            <person name="Worley K."/>
            <person name="Weinstock G."/>
            <person name="Elsik C.G."/>
            <person name="Reese J.T."/>
            <person name="Elhaik E."/>
            <person name="Landan G."/>
            <person name="Graur D."/>
            <person name="Arensburger P."/>
            <person name="Atkinson P."/>
            <person name="Beeman R.W."/>
            <person name="Beidler J."/>
            <person name="Brown S.J."/>
            <person name="Demuth J.P."/>
            <person name="Drury D.W."/>
            <person name="Du Y.Z."/>
            <person name="Fujiwara H."/>
            <person name="Lorenzen M."/>
            <person name="Maselli V."/>
            <person name="Osanai M."/>
            <person name="Park Y."/>
            <person name="Robertson H.M."/>
            <person name="Tu Z."/>
            <person name="Wang J.J."/>
            <person name="Wang S."/>
            <person name="Richards S."/>
            <person name="Song H."/>
            <person name="Zhang L."/>
            <person name="Sodergren E."/>
            <person name="Werner D."/>
            <person name="Stanke M."/>
            <person name="Morgenstern B."/>
            <person name="Solovyev V."/>
            <person name="Kosarev P."/>
            <person name="Brown G."/>
            <person name="Chen H.C."/>
            <person name="Ermolaeva O."/>
            <person name="Hlavina W."/>
            <person name="Kapustin Y."/>
            <person name="Kiryutin B."/>
            <person name="Kitts P."/>
            <person name="Maglott D."/>
            <person name="Pruitt K."/>
            <person name="Sapojnikov V."/>
            <person name="Souvorov A."/>
            <person name="Mackey A.J."/>
            <person name="Waterhouse R.M."/>
            <person name="Wyder S."/>
            <person name="Zdobnov E.M."/>
            <person name="Zdobnov E.M."/>
            <person name="Wyder S."/>
            <person name="Kriventseva E.V."/>
            <person name="Kadowaki T."/>
            <person name="Bork P."/>
            <person name="Aranda M."/>
            <person name="Bao R."/>
            <person name="Beermann A."/>
            <person name="Berns N."/>
            <person name="Bolognesi R."/>
            <person name="Bonneton F."/>
            <person name="Bopp D."/>
            <person name="Brown S.J."/>
            <person name="Bucher G."/>
            <person name="Butts T."/>
            <person name="Chaumot A."/>
            <person name="Denell R.E."/>
            <person name="Ferrier D.E."/>
            <person name="Friedrich M."/>
            <person name="Gordon C.M."/>
            <person name="Jindra M."/>
            <person name="Klingler M."/>
            <person name="Lan Q."/>
            <person name="Lattorff H.M."/>
            <person name="Laudet V."/>
            <person name="von Levetsow C."/>
            <person name="Liu Z."/>
            <person name="Lutz R."/>
            <person name="Lynch J.A."/>
            <person name="da Fonseca R.N."/>
            <person name="Posnien N."/>
            <person name="Reuter R."/>
            <person name="Roth S."/>
            <person name="Savard J."/>
            <person name="Schinko J.B."/>
            <person name="Schmitt C."/>
            <person name="Schoppmeier M."/>
            <person name="Schroder R."/>
            <person name="Shippy T.D."/>
            <person name="Simonnet F."/>
            <person name="Marques-Souza H."/>
            <person name="Tautz D."/>
            <person name="Tomoyasu Y."/>
            <person name="Trauner J."/>
            <person name="Van der Zee M."/>
            <person name="Vervoort M."/>
            <person name="Wittkopp N."/>
            <person name="Wimmer E.A."/>
            <person name="Yang X."/>
            <person name="Jones A.K."/>
            <person name="Sattelle D.B."/>
            <person name="Ebert P.R."/>
            <person name="Nelson D."/>
            <person name="Scott J.G."/>
            <person name="Beeman R.W."/>
            <person name="Muthukrishnan S."/>
            <person name="Kramer K.J."/>
            <person name="Arakane Y."/>
            <person name="Beeman R.W."/>
            <person name="Zhu Q."/>
            <person name="Hogenkamp D."/>
            <person name="Dixit R."/>
            <person name="Oppert B."/>
            <person name="Jiang H."/>
            <person name="Zou Z."/>
            <person name="Marshall J."/>
            <person name="Elpidina E."/>
            <person name="Vinokurov K."/>
            <person name="Oppert C."/>
            <person name="Zou Z."/>
            <person name="Evans J."/>
            <person name="Lu Z."/>
            <person name="Zhao P."/>
            <person name="Sumathipala N."/>
            <person name="Altincicek B."/>
            <person name="Vilcinskas A."/>
            <person name="Williams M."/>
            <person name="Hultmark D."/>
            <person name="Hetru C."/>
            <person name="Jiang H."/>
            <person name="Grimmelikhuijzen C.J."/>
            <person name="Hauser F."/>
            <person name="Cazzamali G."/>
            <person name="Williamson M."/>
            <person name="Park Y."/>
            <person name="Li B."/>
            <person name="Tanaka Y."/>
            <person name="Predel R."/>
            <person name="Neupert S."/>
            <person name="Schachtner J."/>
            <person name="Verleyen P."/>
            <person name="Raible F."/>
            <person name="Bork P."/>
            <person name="Friedrich M."/>
            <person name="Walden K.K."/>
            <person name="Robertson H.M."/>
            <person name="Angeli S."/>
            <person name="Foret S."/>
            <person name="Bucher G."/>
            <person name="Schuetz S."/>
            <person name="Maleszka R."/>
            <person name="Wimmer E.A."/>
            <person name="Beeman R.W."/>
            <person name="Lorenzen M."/>
            <person name="Tomoyasu Y."/>
            <person name="Miller S.C."/>
            <person name="Grossmann D."/>
            <person name="Bucher G."/>
        </authorList>
    </citation>
    <scope>NUCLEOTIDE SEQUENCE [LARGE SCALE GENOMIC DNA]</scope>
    <source>
        <strain evidence="5 6">Georgia GA2</strain>
    </source>
</reference>
<feature type="region of interest" description="Disordered" evidence="3">
    <location>
        <begin position="158"/>
        <end position="183"/>
    </location>
</feature>
<dbReference type="AlphaFoldDB" id="D6WGF6"/>
<dbReference type="PANTHER" id="PTHR48407:SF1">
    <property type="entry name" value="CRANIOFACIAL DEVELOPMENT PROTEIN 1"/>
    <property type="match status" value="1"/>
</dbReference>
<dbReference type="GO" id="GO:0000812">
    <property type="term" value="C:Swr1 complex"/>
    <property type="evidence" value="ECO:0000318"/>
    <property type="project" value="GO_Central"/>
</dbReference>
<dbReference type="InterPro" id="IPR011421">
    <property type="entry name" value="BCNT-C"/>
</dbReference>
<feature type="compositionally biased region" description="Polar residues" evidence="3">
    <location>
        <begin position="112"/>
        <end position="123"/>
    </location>
</feature>
<keyword evidence="6" id="KW-1185">Reference proteome</keyword>
<evidence type="ECO:0000313" key="6">
    <source>
        <dbReference type="Proteomes" id="UP000007266"/>
    </source>
</evidence>
<evidence type="ECO:0000256" key="2">
    <source>
        <dbReference type="ARBA" id="ARBA00030244"/>
    </source>
</evidence>
<dbReference type="OrthoDB" id="445677at2759"/>
<feature type="region of interest" description="Disordered" evidence="3">
    <location>
        <begin position="106"/>
        <end position="133"/>
    </location>
</feature>
<dbReference type="GO" id="GO:0006338">
    <property type="term" value="P:chromatin remodeling"/>
    <property type="evidence" value="ECO:0000318"/>
    <property type="project" value="GO_Central"/>
</dbReference>
<dbReference type="KEGG" id="tca:657323"/>
<feature type="compositionally biased region" description="Basic residues" evidence="3">
    <location>
        <begin position="48"/>
        <end position="63"/>
    </location>
</feature>
<feature type="domain" description="BCNT-C" evidence="4">
    <location>
        <begin position="175"/>
        <end position="255"/>
    </location>
</feature>
<organism evidence="5 6">
    <name type="scientific">Tribolium castaneum</name>
    <name type="common">Red flour beetle</name>
    <dbReference type="NCBI Taxonomy" id="7070"/>
    <lineage>
        <taxon>Eukaryota</taxon>
        <taxon>Metazoa</taxon>
        <taxon>Ecdysozoa</taxon>
        <taxon>Arthropoda</taxon>
        <taxon>Hexapoda</taxon>
        <taxon>Insecta</taxon>
        <taxon>Pterygota</taxon>
        <taxon>Neoptera</taxon>
        <taxon>Endopterygota</taxon>
        <taxon>Coleoptera</taxon>
        <taxon>Polyphaga</taxon>
        <taxon>Cucujiformia</taxon>
        <taxon>Tenebrionidae</taxon>
        <taxon>Tenebrionidae incertae sedis</taxon>
        <taxon>Tribolium</taxon>
    </lineage>
</organism>
<dbReference type="InterPro" id="IPR027124">
    <property type="entry name" value="Swc5/CFDP1/2"/>
</dbReference>
<dbReference type="InParanoid" id="D6WGF6"/>
<evidence type="ECO:0000259" key="4">
    <source>
        <dbReference type="PROSITE" id="PS51279"/>
    </source>
</evidence>
<proteinExistence type="predicted"/>
<feature type="compositionally biased region" description="Acidic residues" evidence="3">
    <location>
        <begin position="1"/>
        <end position="17"/>
    </location>
</feature>
<reference evidence="5 6" key="2">
    <citation type="journal article" date="2010" name="Nucleic Acids Res.">
        <title>BeetleBase in 2010: revisions to provide comprehensive genomic information for Tribolium castaneum.</title>
        <authorList>
            <person name="Kim H.S."/>
            <person name="Murphy T."/>
            <person name="Xia J."/>
            <person name="Caragea D."/>
            <person name="Park Y."/>
            <person name="Beeman R.W."/>
            <person name="Lorenzen M.D."/>
            <person name="Butcher S."/>
            <person name="Manak J.R."/>
            <person name="Brown S.J."/>
        </authorList>
    </citation>
    <scope>GENOME REANNOTATION</scope>
    <source>
        <strain evidence="5 6">Georgia GA2</strain>
    </source>
</reference>
<dbReference type="eggNOG" id="KOG4776">
    <property type="taxonomic scope" value="Eukaryota"/>
</dbReference>
<dbReference type="FunCoup" id="D6WGF6">
    <property type="interactions" value="1406"/>
</dbReference>
<feature type="compositionally biased region" description="Basic and acidic residues" evidence="3">
    <location>
        <begin position="124"/>
        <end position="133"/>
    </location>
</feature>
<dbReference type="PROSITE" id="PS51279">
    <property type="entry name" value="BCNT_C"/>
    <property type="match status" value="1"/>
</dbReference>
<feature type="compositionally biased region" description="Acidic residues" evidence="3">
    <location>
        <begin position="26"/>
        <end position="41"/>
    </location>
</feature>
<evidence type="ECO:0000256" key="1">
    <source>
        <dbReference type="ARBA" id="ARBA00019033"/>
    </source>
</evidence>
<dbReference type="STRING" id="7070.D6WGF6"/>
<dbReference type="Proteomes" id="UP000007266">
    <property type="component" value="Linkage group 3"/>
</dbReference>
<dbReference type="PhylomeDB" id="D6WGF6"/>
<dbReference type="OMA" id="AKKWPLW"/>